<dbReference type="AlphaFoldDB" id="A0A3R9G2R2"/>
<sequence length="233" mass="26413">MKKEIFISVATALVLVSGQFFFSDALINNFIVPSVIEQLESEGYLNDDLKSGRYVSTNKNAFNSNHTVDSEILIHLKNKEYVLQSNLDTVKEDIESHSKTAQGRTQNKITKLSGDLKLIESKYKRLKSSIKLLEAKLEGKLAIEIYYHKDPSYKGKIRLNSKNLVISDLVSNGEKYNIRSGKNNYEYKVVLEALKVDGHFTGRAVANLYFDDHHQLFQNTKSDGVGSAEIEFR</sequence>
<dbReference type="EMBL" id="RSFA01000047">
    <property type="protein sequence ID" value="RSD30929.1"/>
    <property type="molecule type" value="Genomic_DNA"/>
</dbReference>
<comment type="caution">
    <text evidence="1">The sequence shown here is derived from an EMBL/GenBank/DDBJ whole genome shotgun (WGS) entry which is preliminary data.</text>
</comment>
<organism evidence="1 2">
    <name type="scientific">Vibrio pectenicida</name>
    <dbReference type="NCBI Taxonomy" id="62763"/>
    <lineage>
        <taxon>Bacteria</taxon>
        <taxon>Pseudomonadati</taxon>
        <taxon>Pseudomonadota</taxon>
        <taxon>Gammaproteobacteria</taxon>
        <taxon>Vibrionales</taxon>
        <taxon>Vibrionaceae</taxon>
        <taxon>Vibrio</taxon>
    </lineage>
</organism>
<dbReference type="Proteomes" id="UP000269041">
    <property type="component" value="Unassembled WGS sequence"/>
</dbReference>
<reference evidence="1 2" key="1">
    <citation type="submission" date="2018-12" db="EMBL/GenBank/DDBJ databases">
        <title>Genomic taxonomy of the Vibrionaceae family.</title>
        <authorList>
            <person name="Gomez-Gil B."/>
            <person name="Enciso-Ibarra K."/>
        </authorList>
    </citation>
    <scope>NUCLEOTIDE SEQUENCE [LARGE SCALE GENOMIC DNA]</scope>
    <source>
        <strain evidence="1 2">CAIM 594</strain>
    </source>
</reference>
<protein>
    <submittedName>
        <fullName evidence="1">Uncharacterized protein</fullName>
    </submittedName>
</protein>
<evidence type="ECO:0000313" key="1">
    <source>
        <dbReference type="EMBL" id="RSD30929.1"/>
    </source>
</evidence>
<evidence type="ECO:0000313" key="2">
    <source>
        <dbReference type="Proteomes" id="UP000269041"/>
    </source>
</evidence>
<accession>A0A3R9G2R2</accession>
<proteinExistence type="predicted"/>
<gene>
    <name evidence="1" type="ORF">EJA03_11230</name>
</gene>
<dbReference type="OrthoDB" id="5877993at2"/>
<name>A0A3R9G2R2_9VIBR</name>
<dbReference type="RefSeq" id="WP_125321557.1">
    <property type="nucleotide sequence ID" value="NZ_AP024889.1"/>
</dbReference>
<keyword evidence="2" id="KW-1185">Reference proteome</keyword>